<feature type="domain" description="Carrier" evidence="4">
    <location>
        <begin position="3108"/>
        <end position="3183"/>
    </location>
</feature>
<keyword evidence="2" id="KW-0596">Phosphopantetheine</keyword>
<evidence type="ECO:0000256" key="1">
    <source>
        <dbReference type="ARBA" id="ARBA00001957"/>
    </source>
</evidence>
<dbReference type="Gene3D" id="1.10.1200.10">
    <property type="entry name" value="ACP-like"/>
    <property type="match status" value="3"/>
</dbReference>
<evidence type="ECO:0000259" key="4">
    <source>
        <dbReference type="PROSITE" id="PS50075"/>
    </source>
</evidence>
<dbReference type="InterPro" id="IPR044894">
    <property type="entry name" value="TubC_N_sf"/>
</dbReference>
<dbReference type="PANTHER" id="PTHR45527:SF1">
    <property type="entry name" value="FATTY ACID SYNTHASE"/>
    <property type="match status" value="1"/>
</dbReference>
<dbReference type="Gene3D" id="1.10.10.1830">
    <property type="entry name" value="Non-ribosomal peptide synthase, adenylation domain"/>
    <property type="match status" value="1"/>
</dbReference>
<dbReference type="Gene3D" id="3.40.50.12780">
    <property type="entry name" value="N-terminal domain of ligase-like"/>
    <property type="match status" value="1"/>
</dbReference>
<organism evidence="5 6">
    <name type="scientific">Fulvivirga kasyanovii</name>
    <dbReference type="NCBI Taxonomy" id="396812"/>
    <lineage>
        <taxon>Bacteria</taxon>
        <taxon>Pseudomonadati</taxon>
        <taxon>Bacteroidota</taxon>
        <taxon>Cytophagia</taxon>
        <taxon>Cytophagales</taxon>
        <taxon>Fulvivirgaceae</taxon>
        <taxon>Fulvivirga</taxon>
    </lineage>
</organism>
<dbReference type="Proteomes" id="UP000798808">
    <property type="component" value="Unassembled WGS sequence"/>
</dbReference>
<evidence type="ECO:0000256" key="3">
    <source>
        <dbReference type="ARBA" id="ARBA00022553"/>
    </source>
</evidence>
<proteinExistence type="predicted"/>
<comment type="caution">
    <text evidence="5">The sequence shown here is derived from an EMBL/GenBank/DDBJ whole genome shotgun (WGS) entry which is preliminary data.</text>
</comment>
<dbReference type="Gene3D" id="3.30.559.30">
    <property type="entry name" value="Nonribosomal peptide synthetase, condensation domain"/>
    <property type="match status" value="3"/>
</dbReference>
<dbReference type="Pfam" id="PF18563">
    <property type="entry name" value="TubC_N"/>
    <property type="match status" value="1"/>
</dbReference>
<dbReference type="InterPro" id="IPR036736">
    <property type="entry name" value="ACP-like_sf"/>
</dbReference>
<dbReference type="InterPro" id="IPR006162">
    <property type="entry name" value="Ppantetheine_attach_site"/>
</dbReference>
<dbReference type="Gene3D" id="2.30.38.10">
    <property type="entry name" value="Luciferase, Domain 3"/>
    <property type="match status" value="2"/>
</dbReference>
<dbReference type="InterPro" id="IPR000873">
    <property type="entry name" value="AMP-dep_synth/lig_dom"/>
</dbReference>
<dbReference type="CDD" id="cd05930">
    <property type="entry name" value="A_NRPS"/>
    <property type="match status" value="3"/>
</dbReference>
<dbReference type="Gene3D" id="3.30.559.10">
    <property type="entry name" value="Chloramphenicol acetyltransferase-like domain"/>
    <property type="match status" value="3"/>
</dbReference>
<evidence type="ECO:0000313" key="6">
    <source>
        <dbReference type="Proteomes" id="UP000798808"/>
    </source>
</evidence>
<dbReference type="SUPFAM" id="SSF52777">
    <property type="entry name" value="CoA-dependent acyltransferases"/>
    <property type="match status" value="6"/>
</dbReference>
<dbReference type="NCBIfam" id="TIGR01733">
    <property type="entry name" value="AA-adenyl-dom"/>
    <property type="match status" value="3"/>
</dbReference>
<dbReference type="InterPro" id="IPR010071">
    <property type="entry name" value="AA_adenyl_dom"/>
</dbReference>
<keyword evidence="3" id="KW-0597">Phosphoprotein</keyword>
<keyword evidence="6" id="KW-1185">Reference proteome</keyword>
<dbReference type="InterPro" id="IPR001242">
    <property type="entry name" value="Condensation_dom"/>
</dbReference>
<dbReference type="PROSITE" id="PS50075">
    <property type="entry name" value="CARRIER"/>
    <property type="match status" value="3"/>
</dbReference>
<dbReference type="SUPFAM" id="SSF47336">
    <property type="entry name" value="ACP-like"/>
    <property type="match status" value="3"/>
</dbReference>
<dbReference type="InterPro" id="IPR020845">
    <property type="entry name" value="AMP-binding_CS"/>
</dbReference>
<dbReference type="SUPFAM" id="SSF56801">
    <property type="entry name" value="Acetyl-CoA synthetase-like"/>
    <property type="match status" value="3"/>
</dbReference>
<dbReference type="CDD" id="cd19531">
    <property type="entry name" value="LCL_NRPS-like"/>
    <property type="match status" value="3"/>
</dbReference>
<feature type="domain" description="Carrier" evidence="4">
    <location>
        <begin position="2052"/>
        <end position="2129"/>
    </location>
</feature>
<dbReference type="Gene3D" id="3.30.300.30">
    <property type="match status" value="3"/>
</dbReference>
<dbReference type="Pfam" id="PF13193">
    <property type="entry name" value="AMP-binding_C"/>
    <property type="match status" value="2"/>
</dbReference>
<dbReference type="InterPro" id="IPR025110">
    <property type="entry name" value="AMP-bd_C"/>
</dbReference>
<dbReference type="PROSITE" id="PS00455">
    <property type="entry name" value="AMP_BINDING"/>
    <property type="match status" value="3"/>
</dbReference>
<dbReference type="Pfam" id="PF00501">
    <property type="entry name" value="AMP-binding"/>
    <property type="match status" value="3"/>
</dbReference>
<dbReference type="PROSITE" id="PS00012">
    <property type="entry name" value="PHOSPHOPANTETHEINE"/>
    <property type="match status" value="1"/>
</dbReference>
<feature type="domain" description="Carrier" evidence="4">
    <location>
        <begin position="1013"/>
        <end position="1090"/>
    </location>
</feature>
<dbReference type="InterPro" id="IPR045851">
    <property type="entry name" value="AMP-bd_C_sf"/>
</dbReference>
<protein>
    <submittedName>
        <fullName evidence="5">Amino acid adenylation domain-containing protein</fullName>
    </submittedName>
</protein>
<name>A0ABW9RX88_9BACT</name>
<dbReference type="Pfam" id="PF00550">
    <property type="entry name" value="PP-binding"/>
    <property type="match status" value="3"/>
</dbReference>
<dbReference type="InterPro" id="IPR042099">
    <property type="entry name" value="ANL_N_sf"/>
</dbReference>
<dbReference type="InterPro" id="IPR009081">
    <property type="entry name" value="PP-bd_ACP"/>
</dbReference>
<dbReference type="RefSeq" id="WP_155174627.1">
    <property type="nucleotide sequence ID" value="NZ_BAAAFL010000024.1"/>
</dbReference>
<reference evidence="5 6" key="1">
    <citation type="submission" date="2019-02" db="EMBL/GenBank/DDBJ databases">
        <authorList>
            <person name="Goldberg S.R."/>
            <person name="Haltli B.A."/>
            <person name="Correa H."/>
            <person name="Russell K.G."/>
        </authorList>
    </citation>
    <scope>NUCLEOTIDE SEQUENCE [LARGE SCALE GENOMIC DNA]</scope>
    <source>
        <strain evidence="5 6">JCM 16186</strain>
    </source>
</reference>
<comment type="cofactor">
    <cofactor evidence="1">
        <name>pantetheine 4'-phosphate</name>
        <dbReference type="ChEBI" id="CHEBI:47942"/>
    </cofactor>
</comment>
<gene>
    <name evidence="5" type="ORF">E1163_21915</name>
</gene>
<sequence length="3202" mass="366844">MHSDIFSKLSGLGIKLRNNNDQLEILDPHSKLTPELLKYLKLHKPEIMMELASMTNGDKVLKLRSVEKKEYYRLSPAQTRLYLLHQFDTESLAYNMPAVYKLNGLLDRKKLTKAASELIKRHEPLRTNFMDVGSLPVQVVNENFEFILEEYDSEANIKCAITKFVRPFDIGKDILIRMGVWSDDESYLLVDIHHIVADAVSHQLLINDFTDIYNGTDDNNKPQFSYKDFAEWHYRLINKEPYLRKRKFWKNEFDAEVPLLSLPLNFPRPEIKSFDGHTITKRIVGKTFKDIVNLKKEAAATSYMLFLSAFSILLSKLSGQEDIVIGTPSVGRNTVETHKMVGVFINMLPIRLHISQKTSFKEFLEQVKKKVLAVLENQDFPYEEIVDAINPPRDASRNPLFDSVFSLDIATNDTNKSSELDLLPYETQNEVSKFDLSLLVDEIHGEFLLNFEYSTMLFKQSSVEKYLSYFENILSAVINNPLIKIGEIDLISKQELKQIQIFNRTQFEFDRAVTIIDLFRTNCMKTPDKIAVRDGGRAITYQEFNGKTDILAVNLIDRGITNNDVVAIHMERGLDFMLGVFAIMKAGAAYLPIPPSLPQKRVDFMLKDSGAVLVLTNGHDLPDYDNFNIESFEYDSQKISDFQDKTLSDSYAYVIYTSGSTGNPKGVIITQVALMNRLNWMQYKYPLDGGDVVLQKTPLNFDVSVWELFWWSISGASLSILPDGDEKDPYKLIDHIDKNNITTLHFVPPMMRLFLEVVGQNNLIKLTSVKKVFASGESLLPEEVNNFNRLLLRHNGTHLINLYGPTEATIDVTYFECYHKEVHNNIPIGKPIHNTEIYIMNGSGKQQPIGVWGELNIAGEGLSIGYINNSVLTKSKFYFHQELSRTLYKTGDIARWNNDGEIEFLGRADHQVKIRGYRIELGEIENCLRSLDKIKDVVVVNKDINGNVILCAYYTGSTEIDTGELKVILSDFLPEYMIPHFYVYLNQIPLTQNGKIDRSSLPDPVLGLQTLKQPETLLEKEIQEIWSEVLGLSKDIISSESNFFELGGNSLIATSLLARVQKKYRAQVLLAYFMKKPTIGNLAALVRKNQGVSSFQSINRAEKKEYYPLSSPQRRMYAVASLQSQSLAYNIPIFLKIKGQVDLSEFERIFQKIVQRHESLRTFFQLLDGGAVQRIVDEITFKVGFHDCKDIDPIELGKELVRPFELSEPPLLRVELLVKNQNESYLLIDMHHIISDALSIKNLTNDFINLLQNKRLRPLAVQYKDFVEWSNLQHQRQRLKKQEKFWLDQFDDDIPTINLPYDFDREKGANNNGETIRFLLDKKQSDDILHLAQANQTTSFALILSIFSLFLAKITNQSKIVIGTMSSGRNHVDKEDIVGFFVNTLPIKILVDQNNSFDTLLKHVYSNLLNAADNEDYQYESLVKKLKINRSDDRNPLFDVICVYQKDQSVNENNGHLLWEEIALESKTSKFDLGLYIQESSGLFSFDFEYSSNLFERKSILYFQQLFQNVISKILSFPKTRMGDLDLLERVDRQRLLKGLKGANTEFKSRNVYQVFEEGLSSNLDLPAIEFNARTFNYEAIKSQIDRISASIQSNFNLNRQDRVAVIMDRSPFMVCSIFAILRSHLVMVPIDSGMPEKAVEHILRDADVKLIITDDKNKPKYRQSWHTFTEGELSKEVAIKPFDTSEFVTDDLAYIIYTSGSTGQAKGVQIKHVSLLNYMLWANKYYFNDSHDNDMALFSPISFDFTLTSIFTTFLRYDKLVIYPQQKDIDEILEHMFGEDSSISFTKLTPSHVNILNHLNLAHTNIRGVILGGEDVQMHHVKQLKMLNKQIKVYNEYGPTEATIGCVVKELDISDKRITIGKPIDNTSVYIVNEFNQIQPVGVEGELCISGIQLAKGYSSVELSREKFIKLDCIQGEIVYKTGDLARYLPSGEVEYLGRNDSQIKVRGNRVELGQVEYHLNQVTGVNEAIAMGTQDPNGDTYVIAYYTSSDSIEHQTFVRMLEENLPDYMIPSIFVKIESIPLNINGKVNRKELPDPHQLIRETAANTNIEKLRQTEISLRKIWSVVLSRKEEKIGVDDNFYELGGHSISAIMLAAKIHKSLNVALTPRHIISNPTIKQQADLIQTLDVSQFKTIKKVEKKEYYPLSPGQKRMMLLDKLLSNNVTYNMPGAIMIEGSLDVSQLESAFNRLMLRHEMLRASFHFLGDQPYQKIHDGLRLRIELEELQTSLIHFEDLINEFIKPFELSQAPLFRVKLVKIDDNRHVLLYDIHHIISDGTSSTNFIKDVIELYIGNVLSPLKIQYRDYVHWQLSKLDKTEIKRQRAFWLNEFKNVAATLKLPNDMPRKGFSQNNGGEIRTTVNNRITNQLKAVALEENVTMFNVLFAAYNVLLSKFCNQSDIVIGIPSEKRDHLDLDKQIGLYLNILALRNKPEPNKSFVELLKEVKKTALNAFDNSDYQFDQLINDLNIQRIEGRSPLFDVYFNYLNFNSTISSSIEGLKFSSIEAEVQYSKYDIGFYVADSNDELEVSCVYKKDLFNKSTIESLLGAYKNLLRDITENKSKKISDYRIFEPNDGLVKKIDCKPQEKFKLFEKEDIYQPIHKRFETIAEKHPEKIAIEYNDLKLTYQELNEKINGVSNTLLRNNSFVSGCKVAILLDDRSGMVISSFGVLKTGAVYIPLDVKHPKERLQFILENSQSVILVTDSNYEQVCMEIAEELDNDIDIVNIDLLKSSSGVNPSINVKHNQLAYILYTSGSTGNPKGVMQTHRNVLHFCRVYSNRLQLNIKDKLSFLSTFSFDAGIMDIYGALLNGATLCPYDMRTQGSIRGLKKWIMDSGITIYHSIPSLFRSLYGSLFDDEILLPLRFVVLGGEATYMVDVEGFKRHCGDDCILINGLGPTESTVTLQKFIDKRTQLLANTVTIGQPVEETDIILVNEFGDEAQVYEEGEIVYKSEYLALGYFNDPEKTKTSFSQAENDSIRTYRSGDIGRRLPNNEIEYIGRKDFQTKIRGFRVELPEIEQHLLAYPLIDECVVIAKETEKDKFLVAFYKSNRKAKKAELRSFLSSKLPDYMFPDYFVQLDEIPKNNNGKVDRQALLRITIDDFSAPEQLDLPHTDLERKIADLWCEFLEIDRVGINENFFNKGGHSLKAVQLCNEIFKVLNVDLSLQEFFARPTVKLLSEYVEAQNWVASKSRGNDMDRTELIIS</sequence>
<dbReference type="NCBIfam" id="NF003417">
    <property type="entry name" value="PRK04813.1"/>
    <property type="match status" value="3"/>
</dbReference>
<accession>A0ABW9RX88</accession>
<dbReference type="InterPro" id="IPR023213">
    <property type="entry name" value="CAT-like_dom_sf"/>
</dbReference>
<dbReference type="Gene3D" id="3.40.50.980">
    <property type="match status" value="4"/>
</dbReference>
<dbReference type="EMBL" id="SMLW01000636">
    <property type="protein sequence ID" value="MTI27630.1"/>
    <property type="molecule type" value="Genomic_DNA"/>
</dbReference>
<dbReference type="InterPro" id="IPR041464">
    <property type="entry name" value="TubC_N"/>
</dbReference>
<dbReference type="Pfam" id="PF00668">
    <property type="entry name" value="Condensation"/>
    <property type="match status" value="3"/>
</dbReference>
<dbReference type="PANTHER" id="PTHR45527">
    <property type="entry name" value="NONRIBOSOMAL PEPTIDE SYNTHETASE"/>
    <property type="match status" value="1"/>
</dbReference>
<evidence type="ECO:0000256" key="2">
    <source>
        <dbReference type="ARBA" id="ARBA00022450"/>
    </source>
</evidence>
<evidence type="ECO:0000313" key="5">
    <source>
        <dbReference type="EMBL" id="MTI27630.1"/>
    </source>
</evidence>